<evidence type="ECO:0000256" key="2">
    <source>
        <dbReference type="ARBA" id="ARBA00005912"/>
    </source>
</evidence>
<comment type="similarity">
    <text evidence="2">Belongs to the RRF family.</text>
</comment>
<keyword evidence="6" id="KW-0496">Mitochondrion</keyword>
<dbReference type="SUPFAM" id="SSF55194">
    <property type="entry name" value="Ribosome recycling factor, RRF"/>
    <property type="match status" value="1"/>
</dbReference>
<accession>V9L192</accession>
<sequence>MSIGLRQLCHLWPALYNTLPALGQFPAVRRARPLALLTSCSQCWALQAPQSRQFATKKTKAKGKGQPQARVNINAALVDDIINLNELKEEMLQIVEKLQDDYGKNLSIRTSPGALDHITVTIQDGKFPLNQLAQISLKSPQLILVNMASSPEATEAATKAIRECGMNLNPEVDGSLIRVPIPKVTREHRESLGKLAKQLTNKAKDSLSKVRGNAITRVKKTKDFVSEDTIRLIEKQIQQMADDIASDMDKQLVAKTKELLG</sequence>
<evidence type="ECO:0000256" key="7">
    <source>
        <dbReference type="ARBA" id="ARBA00033107"/>
    </source>
</evidence>
<evidence type="ECO:0000256" key="8">
    <source>
        <dbReference type="ARBA" id="ARBA00055779"/>
    </source>
</evidence>
<dbReference type="FunFam" id="3.30.1360.40:FF:000007">
    <property type="entry name" value="ribosome-recycling factor, mitochondrial isoform X1"/>
    <property type="match status" value="1"/>
</dbReference>
<dbReference type="GO" id="GO:0006412">
    <property type="term" value="P:translation"/>
    <property type="evidence" value="ECO:0007669"/>
    <property type="project" value="UniProtKB-KW"/>
</dbReference>
<keyword evidence="5" id="KW-0809">Transit peptide</keyword>
<protein>
    <recommendedName>
        <fullName evidence="3">Ribosome-recycling factor, mitochondrial</fullName>
    </recommendedName>
    <alternativeName>
        <fullName evidence="7">Ribosome-releasing factor, mitochondrial</fullName>
    </alternativeName>
</protein>
<dbReference type="GO" id="GO:0043023">
    <property type="term" value="F:ribosomal large subunit binding"/>
    <property type="evidence" value="ECO:0007669"/>
    <property type="project" value="TreeGrafter"/>
</dbReference>
<evidence type="ECO:0000259" key="9">
    <source>
        <dbReference type="Pfam" id="PF01765"/>
    </source>
</evidence>
<comment type="function">
    <text evidence="8">Responsible for the disassembly of ribosomes from messenger RNA at the termination of mitochondrial protein biosynthesis. Acts in collaboration with GFM2. Promotes mitochondrial ribosome recycling by dissolution of intersubunit contacts.</text>
</comment>
<dbReference type="InterPro" id="IPR023584">
    <property type="entry name" value="Ribosome_recyc_fac_dom"/>
</dbReference>
<dbReference type="PANTHER" id="PTHR20982:SF3">
    <property type="entry name" value="MITOCHONDRIAL RIBOSOME RECYCLING FACTOR PSEUDO 1"/>
    <property type="match status" value="1"/>
</dbReference>
<dbReference type="Pfam" id="PF01765">
    <property type="entry name" value="RRF"/>
    <property type="match status" value="1"/>
</dbReference>
<dbReference type="EMBL" id="JW872508">
    <property type="protein sequence ID" value="AFP05026.1"/>
    <property type="molecule type" value="mRNA"/>
</dbReference>
<dbReference type="PANTHER" id="PTHR20982">
    <property type="entry name" value="RIBOSOME RECYCLING FACTOR"/>
    <property type="match status" value="1"/>
</dbReference>
<dbReference type="AlphaFoldDB" id="V9L192"/>
<dbReference type="Gene3D" id="1.10.132.20">
    <property type="entry name" value="Ribosome-recycling factor"/>
    <property type="match status" value="1"/>
</dbReference>
<proteinExistence type="evidence at transcript level"/>
<evidence type="ECO:0000256" key="1">
    <source>
        <dbReference type="ARBA" id="ARBA00004173"/>
    </source>
</evidence>
<dbReference type="InterPro" id="IPR002661">
    <property type="entry name" value="Ribosome_recyc_fac"/>
</dbReference>
<dbReference type="Gene3D" id="3.30.1360.40">
    <property type="match status" value="1"/>
</dbReference>
<evidence type="ECO:0000313" key="10">
    <source>
        <dbReference type="EMBL" id="AFP05026.1"/>
    </source>
</evidence>
<feature type="domain" description="Ribosome recycling factor" evidence="9">
    <location>
        <begin position="98"/>
        <end position="260"/>
    </location>
</feature>
<keyword evidence="4" id="KW-0648">Protein biosynthesis</keyword>
<evidence type="ECO:0000256" key="5">
    <source>
        <dbReference type="ARBA" id="ARBA00022946"/>
    </source>
</evidence>
<evidence type="ECO:0000256" key="4">
    <source>
        <dbReference type="ARBA" id="ARBA00022917"/>
    </source>
</evidence>
<evidence type="ECO:0000256" key="6">
    <source>
        <dbReference type="ARBA" id="ARBA00023128"/>
    </source>
</evidence>
<reference evidence="10" key="1">
    <citation type="journal article" date="2014" name="Nature">
        <title>Elephant shark genome provides unique insights into gnathostome evolution.</title>
        <authorList>
            <consortium name="International Elephant Shark Genome Sequencing Consortium"/>
            <person name="Venkatesh B."/>
            <person name="Lee A.P."/>
            <person name="Ravi V."/>
            <person name="Maurya A.K."/>
            <person name="Lian M.M."/>
            <person name="Swann J.B."/>
            <person name="Ohta Y."/>
            <person name="Flajnik M.F."/>
            <person name="Sutoh Y."/>
            <person name="Kasahara M."/>
            <person name="Hoon S."/>
            <person name="Gangu V."/>
            <person name="Roy S.W."/>
            <person name="Irimia M."/>
            <person name="Korzh V."/>
            <person name="Kondrychyn I."/>
            <person name="Lim Z.W."/>
            <person name="Tay B.H."/>
            <person name="Tohari S."/>
            <person name="Kong K.W."/>
            <person name="Ho S."/>
            <person name="Lorente-Galdos B."/>
            <person name="Quilez J."/>
            <person name="Marques-Bonet T."/>
            <person name="Raney B.J."/>
            <person name="Ingham P.W."/>
            <person name="Tay A."/>
            <person name="Hillier L.W."/>
            <person name="Minx P."/>
            <person name="Boehm T."/>
            <person name="Wilson R.K."/>
            <person name="Brenner S."/>
            <person name="Warren W.C."/>
        </authorList>
    </citation>
    <scope>NUCLEOTIDE SEQUENCE</scope>
    <source>
        <tissue evidence="10">Gills</tissue>
    </source>
</reference>
<dbReference type="InterPro" id="IPR036191">
    <property type="entry name" value="RRF_sf"/>
</dbReference>
<evidence type="ECO:0000256" key="3">
    <source>
        <dbReference type="ARBA" id="ARBA00020581"/>
    </source>
</evidence>
<dbReference type="FunFam" id="1.10.132.20:FF:000003">
    <property type="entry name" value="ribosome-recycling factor, mitochondrial isoform X2"/>
    <property type="match status" value="1"/>
</dbReference>
<name>V9L192_CALMI</name>
<dbReference type="GO" id="GO:0005739">
    <property type="term" value="C:mitochondrion"/>
    <property type="evidence" value="ECO:0007669"/>
    <property type="project" value="UniProtKB-SubCell"/>
</dbReference>
<comment type="subcellular location">
    <subcellularLocation>
        <location evidence="1">Mitochondrion</location>
    </subcellularLocation>
</comment>
<organism evidence="10">
    <name type="scientific">Callorhinchus milii</name>
    <name type="common">Ghost shark</name>
    <dbReference type="NCBI Taxonomy" id="7868"/>
    <lineage>
        <taxon>Eukaryota</taxon>
        <taxon>Metazoa</taxon>
        <taxon>Chordata</taxon>
        <taxon>Craniata</taxon>
        <taxon>Vertebrata</taxon>
        <taxon>Chondrichthyes</taxon>
        <taxon>Holocephali</taxon>
        <taxon>Chimaeriformes</taxon>
        <taxon>Callorhinchidae</taxon>
        <taxon>Callorhinchus</taxon>
    </lineage>
</organism>